<dbReference type="EMBL" id="JAQQLF010000012">
    <property type="protein sequence ID" value="MDC7717761.1"/>
    <property type="molecule type" value="Genomic_DNA"/>
</dbReference>
<evidence type="ECO:0000256" key="1">
    <source>
        <dbReference type="ARBA" id="ARBA00007074"/>
    </source>
</evidence>
<protein>
    <submittedName>
        <fullName evidence="8">C40 family peptidase</fullName>
    </submittedName>
</protein>
<evidence type="ECO:0000256" key="4">
    <source>
        <dbReference type="ARBA" id="ARBA00022807"/>
    </source>
</evidence>
<evidence type="ECO:0000256" key="5">
    <source>
        <dbReference type="SAM" id="MobiDB-lite"/>
    </source>
</evidence>
<organism evidence="8 9">
    <name type="scientific">Vogesella aquatica</name>
    <dbReference type="NCBI Taxonomy" id="2984206"/>
    <lineage>
        <taxon>Bacteria</taxon>
        <taxon>Pseudomonadati</taxon>
        <taxon>Pseudomonadota</taxon>
        <taxon>Betaproteobacteria</taxon>
        <taxon>Neisseriales</taxon>
        <taxon>Chromobacteriaceae</taxon>
        <taxon>Vogesella</taxon>
    </lineage>
</organism>
<feature type="compositionally biased region" description="Basic and acidic residues" evidence="5">
    <location>
        <begin position="195"/>
        <end position="207"/>
    </location>
</feature>
<dbReference type="InterPro" id="IPR038765">
    <property type="entry name" value="Papain-like_cys_pep_sf"/>
</dbReference>
<dbReference type="InterPro" id="IPR051202">
    <property type="entry name" value="Peptidase_C40"/>
</dbReference>
<accession>A0ABT5IYV7</accession>
<reference evidence="8 9" key="1">
    <citation type="submission" date="2023-01" db="EMBL/GenBank/DDBJ databases">
        <title>Novel species of the genus Vogesella isolated from rivers.</title>
        <authorList>
            <person name="Lu H."/>
        </authorList>
    </citation>
    <scope>NUCLEOTIDE SEQUENCE [LARGE SCALE GENOMIC DNA]</scope>
    <source>
        <strain evidence="8 9">DC21W</strain>
    </source>
</reference>
<sequence length="274" mass="29358">MKFYQSILALFLAGFMAVAHAAPDTAADGEADPIARFASPGEEAAGDLLLQAMSLIGVAYRFGGSNPENGLDCSGFIQYVFKKSLRVNLPRTAAGMAQVGREIDRDELKAGDLVFFNTRGFRYSHVGMYLGNSKFIHAPRTGKSIEVVNMTQSYWATRYNGARRVARAGMPVAAAEVEKPASSVAAASTGKRSYRKAEAAAVEERTVKGKKKKNARDEQPVAKGKKGKKAEQGSSARSKKKAGAEDAVSKKSSKKSSKSADSGKKKAPVKKKRD</sequence>
<dbReference type="PROSITE" id="PS51935">
    <property type="entry name" value="NLPC_P60"/>
    <property type="match status" value="1"/>
</dbReference>
<dbReference type="Proteomes" id="UP001219956">
    <property type="component" value="Unassembled WGS sequence"/>
</dbReference>
<feature type="domain" description="NlpC/P60" evidence="7">
    <location>
        <begin position="42"/>
        <end position="166"/>
    </location>
</feature>
<dbReference type="SUPFAM" id="SSF54001">
    <property type="entry name" value="Cysteine proteinases"/>
    <property type="match status" value="1"/>
</dbReference>
<feature type="signal peptide" evidence="6">
    <location>
        <begin position="1"/>
        <end position="21"/>
    </location>
</feature>
<dbReference type="PANTHER" id="PTHR47053">
    <property type="entry name" value="MUREIN DD-ENDOPEPTIDASE MEPH-RELATED"/>
    <property type="match status" value="1"/>
</dbReference>
<evidence type="ECO:0000256" key="6">
    <source>
        <dbReference type="SAM" id="SignalP"/>
    </source>
</evidence>
<comment type="similarity">
    <text evidence="1">Belongs to the peptidase C40 family.</text>
</comment>
<evidence type="ECO:0000313" key="9">
    <source>
        <dbReference type="Proteomes" id="UP001219956"/>
    </source>
</evidence>
<keyword evidence="3" id="KW-0378">Hydrolase</keyword>
<feature type="region of interest" description="Disordered" evidence="5">
    <location>
        <begin position="177"/>
        <end position="274"/>
    </location>
</feature>
<dbReference type="Gene3D" id="3.90.1720.10">
    <property type="entry name" value="endopeptidase domain like (from Nostoc punctiforme)"/>
    <property type="match status" value="1"/>
</dbReference>
<evidence type="ECO:0000313" key="8">
    <source>
        <dbReference type="EMBL" id="MDC7717761.1"/>
    </source>
</evidence>
<dbReference type="RefSeq" id="WP_272752068.1">
    <property type="nucleotide sequence ID" value="NZ_JAQQLF010000012.1"/>
</dbReference>
<keyword evidence="6" id="KW-0732">Signal</keyword>
<dbReference type="PANTHER" id="PTHR47053:SF1">
    <property type="entry name" value="MUREIN DD-ENDOPEPTIDASE MEPH-RELATED"/>
    <property type="match status" value="1"/>
</dbReference>
<proteinExistence type="inferred from homology"/>
<evidence type="ECO:0000259" key="7">
    <source>
        <dbReference type="PROSITE" id="PS51935"/>
    </source>
</evidence>
<name>A0ABT5IYV7_9NEIS</name>
<dbReference type="InterPro" id="IPR000064">
    <property type="entry name" value="NLP_P60_dom"/>
</dbReference>
<feature type="chain" id="PRO_5045525777" evidence="6">
    <location>
        <begin position="22"/>
        <end position="274"/>
    </location>
</feature>
<keyword evidence="4" id="KW-0788">Thiol protease</keyword>
<evidence type="ECO:0000256" key="2">
    <source>
        <dbReference type="ARBA" id="ARBA00022670"/>
    </source>
</evidence>
<comment type="caution">
    <text evidence="8">The sequence shown here is derived from an EMBL/GenBank/DDBJ whole genome shotgun (WGS) entry which is preliminary data.</text>
</comment>
<evidence type="ECO:0000256" key="3">
    <source>
        <dbReference type="ARBA" id="ARBA00022801"/>
    </source>
</evidence>
<keyword evidence="2" id="KW-0645">Protease</keyword>
<gene>
    <name evidence="8" type="ORF">PQU95_11125</name>
</gene>
<dbReference type="Pfam" id="PF00877">
    <property type="entry name" value="NLPC_P60"/>
    <property type="match status" value="1"/>
</dbReference>
<keyword evidence="9" id="KW-1185">Reference proteome</keyword>
<feature type="compositionally biased region" description="Basic residues" evidence="5">
    <location>
        <begin position="265"/>
        <end position="274"/>
    </location>
</feature>